<feature type="region of interest" description="Disordered" evidence="1">
    <location>
        <begin position="204"/>
        <end position="224"/>
    </location>
</feature>
<proteinExistence type="predicted"/>
<gene>
    <name evidence="3" type="ORF">AB1Y20_015973</name>
</gene>
<dbReference type="Proteomes" id="UP001515480">
    <property type="component" value="Unassembled WGS sequence"/>
</dbReference>
<keyword evidence="4" id="KW-1185">Reference proteome</keyword>
<evidence type="ECO:0000256" key="2">
    <source>
        <dbReference type="SAM" id="SignalP"/>
    </source>
</evidence>
<feature type="signal peptide" evidence="2">
    <location>
        <begin position="1"/>
        <end position="16"/>
    </location>
</feature>
<dbReference type="EMBL" id="JBGBPQ010000003">
    <property type="protein sequence ID" value="KAL1527301.1"/>
    <property type="molecule type" value="Genomic_DNA"/>
</dbReference>
<sequence length="224" mass="24378">MGRVWLLLGAVAHASALPRLSTRSAPPPPLIHRREAVHAAAACAAASLLPFPAPRAFAAPAAKIDLNEQLLLILRVKEAASQEVRLIKTGKYRELQRLNVKRAVRFMLDNYALGERFVKASSFAPASQVVAATQYGQAAVEGLIQIMEYFPDKLVANDLTSEQEKFVIAALASTDKNIDLFCSLMPPAALAAAKAQIEEENKLNDQEYREVNDGSDLINMPSSK</sequence>
<evidence type="ECO:0000313" key="3">
    <source>
        <dbReference type="EMBL" id="KAL1527301.1"/>
    </source>
</evidence>
<protein>
    <submittedName>
        <fullName evidence="3">Uncharacterized protein</fullName>
    </submittedName>
</protein>
<feature type="chain" id="PRO_5044232913" evidence="2">
    <location>
        <begin position="17"/>
        <end position="224"/>
    </location>
</feature>
<accession>A0AB34JZB7</accession>
<reference evidence="3 4" key="1">
    <citation type="journal article" date="2024" name="Science">
        <title>Giant polyketide synthase enzymes in the biosynthesis of giant marine polyether toxins.</title>
        <authorList>
            <person name="Fallon T.R."/>
            <person name="Shende V.V."/>
            <person name="Wierzbicki I.H."/>
            <person name="Pendleton A.L."/>
            <person name="Watervoot N.F."/>
            <person name="Auber R.P."/>
            <person name="Gonzalez D.J."/>
            <person name="Wisecaver J.H."/>
            <person name="Moore B.S."/>
        </authorList>
    </citation>
    <scope>NUCLEOTIDE SEQUENCE [LARGE SCALE GENOMIC DNA]</scope>
    <source>
        <strain evidence="3 4">12B1</strain>
    </source>
</reference>
<keyword evidence="2" id="KW-0732">Signal</keyword>
<comment type="caution">
    <text evidence="3">The sequence shown here is derived from an EMBL/GenBank/DDBJ whole genome shotgun (WGS) entry which is preliminary data.</text>
</comment>
<organism evidence="3 4">
    <name type="scientific">Prymnesium parvum</name>
    <name type="common">Toxic golden alga</name>
    <dbReference type="NCBI Taxonomy" id="97485"/>
    <lineage>
        <taxon>Eukaryota</taxon>
        <taxon>Haptista</taxon>
        <taxon>Haptophyta</taxon>
        <taxon>Prymnesiophyceae</taxon>
        <taxon>Prymnesiales</taxon>
        <taxon>Prymnesiaceae</taxon>
        <taxon>Prymnesium</taxon>
    </lineage>
</organism>
<evidence type="ECO:0000313" key="4">
    <source>
        <dbReference type="Proteomes" id="UP001515480"/>
    </source>
</evidence>
<dbReference type="AlphaFoldDB" id="A0AB34JZB7"/>
<evidence type="ECO:0000256" key="1">
    <source>
        <dbReference type="SAM" id="MobiDB-lite"/>
    </source>
</evidence>
<name>A0AB34JZB7_PRYPA</name>